<evidence type="ECO:0000256" key="1">
    <source>
        <dbReference type="ARBA" id="ARBA00004651"/>
    </source>
</evidence>
<evidence type="ECO:0000259" key="7">
    <source>
        <dbReference type="Pfam" id="PF02687"/>
    </source>
</evidence>
<feature type="transmembrane region" description="Helical" evidence="6">
    <location>
        <begin position="765"/>
        <end position="782"/>
    </location>
</feature>
<keyword evidence="10" id="KW-1185">Reference proteome</keyword>
<dbReference type="RefSeq" id="WP_163606031.1">
    <property type="nucleotide sequence ID" value="NZ_JAABOO010000001.1"/>
</dbReference>
<evidence type="ECO:0000256" key="5">
    <source>
        <dbReference type="ARBA" id="ARBA00023136"/>
    </source>
</evidence>
<dbReference type="Pfam" id="PF12704">
    <property type="entry name" value="MacB_PCD"/>
    <property type="match status" value="1"/>
</dbReference>
<feature type="transmembrane region" description="Helical" evidence="6">
    <location>
        <begin position="341"/>
        <end position="367"/>
    </location>
</feature>
<proteinExistence type="predicted"/>
<keyword evidence="2" id="KW-1003">Cell membrane</keyword>
<protein>
    <submittedName>
        <fullName evidence="9">FtsX-like permease family protein</fullName>
    </submittedName>
</protein>
<organism evidence="9 10">
    <name type="scientific">Leptobacterium flavescens</name>
    <dbReference type="NCBI Taxonomy" id="472055"/>
    <lineage>
        <taxon>Bacteria</taxon>
        <taxon>Pseudomonadati</taxon>
        <taxon>Bacteroidota</taxon>
        <taxon>Flavobacteriia</taxon>
        <taxon>Flavobacteriales</taxon>
        <taxon>Flavobacteriaceae</taxon>
        <taxon>Leptobacterium</taxon>
    </lineage>
</organism>
<comment type="caution">
    <text evidence="9">The sequence shown here is derived from an EMBL/GenBank/DDBJ whole genome shotgun (WGS) entry which is preliminary data.</text>
</comment>
<keyword evidence="3 6" id="KW-0812">Transmembrane</keyword>
<dbReference type="EMBL" id="JAABOO010000001">
    <property type="protein sequence ID" value="NER13028.1"/>
    <property type="molecule type" value="Genomic_DNA"/>
</dbReference>
<feature type="transmembrane region" description="Helical" evidence="6">
    <location>
        <begin position="722"/>
        <end position="745"/>
    </location>
</feature>
<dbReference type="InterPro" id="IPR003838">
    <property type="entry name" value="ABC3_permease_C"/>
</dbReference>
<dbReference type="PANTHER" id="PTHR30572">
    <property type="entry name" value="MEMBRANE COMPONENT OF TRANSPORTER-RELATED"/>
    <property type="match status" value="1"/>
</dbReference>
<name>A0A6P0UMD0_9FLAO</name>
<dbReference type="InterPro" id="IPR025857">
    <property type="entry name" value="MacB_PCD"/>
</dbReference>
<evidence type="ECO:0000313" key="9">
    <source>
        <dbReference type="EMBL" id="NER13028.1"/>
    </source>
</evidence>
<evidence type="ECO:0000256" key="6">
    <source>
        <dbReference type="SAM" id="Phobius"/>
    </source>
</evidence>
<feature type="domain" description="ABC3 transporter permease C-terminal" evidence="7">
    <location>
        <begin position="682"/>
        <end position="794"/>
    </location>
</feature>
<feature type="domain" description="MacB-like periplasmic core" evidence="8">
    <location>
        <begin position="21"/>
        <end position="247"/>
    </location>
</feature>
<feature type="transmembrane region" description="Helical" evidence="6">
    <location>
        <begin position="20"/>
        <end position="41"/>
    </location>
</feature>
<evidence type="ECO:0000256" key="3">
    <source>
        <dbReference type="ARBA" id="ARBA00022692"/>
    </source>
</evidence>
<dbReference type="Pfam" id="PF02687">
    <property type="entry name" value="FtsX"/>
    <property type="match status" value="2"/>
</dbReference>
<keyword evidence="5 6" id="KW-0472">Membrane</keyword>
<feature type="transmembrane region" description="Helical" evidence="6">
    <location>
        <begin position="387"/>
        <end position="410"/>
    </location>
</feature>
<feature type="domain" description="ABC3 transporter permease C-terminal" evidence="7">
    <location>
        <begin position="300"/>
        <end position="413"/>
    </location>
</feature>
<accession>A0A6P0UMD0</accession>
<feature type="transmembrane region" description="Helical" evidence="6">
    <location>
        <begin position="681"/>
        <end position="702"/>
    </location>
</feature>
<dbReference type="GO" id="GO:0005886">
    <property type="term" value="C:plasma membrane"/>
    <property type="evidence" value="ECO:0007669"/>
    <property type="project" value="UniProtKB-SubCell"/>
</dbReference>
<evidence type="ECO:0000256" key="2">
    <source>
        <dbReference type="ARBA" id="ARBA00022475"/>
    </source>
</evidence>
<evidence type="ECO:0000256" key="4">
    <source>
        <dbReference type="ARBA" id="ARBA00022989"/>
    </source>
</evidence>
<feature type="transmembrane region" description="Helical" evidence="6">
    <location>
        <begin position="297"/>
        <end position="320"/>
    </location>
</feature>
<dbReference type="PANTHER" id="PTHR30572:SF18">
    <property type="entry name" value="ABC-TYPE MACROLIDE FAMILY EXPORT SYSTEM PERMEASE COMPONENT 2"/>
    <property type="match status" value="1"/>
</dbReference>
<reference evidence="9 10" key="1">
    <citation type="submission" date="2020-01" db="EMBL/GenBank/DDBJ databases">
        <title>Leptobacterium flavescens.</title>
        <authorList>
            <person name="Wang G."/>
        </authorList>
    </citation>
    <scope>NUCLEOTIDE SEQUENCE [LARGE SCALE GENOMIC DNA]</scope>
    <source>
        <strain evidence="9 10">KCTC 22160</strain>
    </source>
</reference>
<dbReference type="GO" id="GO:0022857">
    <property type="term" value="F:transmembrane transporter activity"/>
    <property type="evidence" value="ECO:0007669"/>
    <property type="project" value="TreeGrafter"/>
</dbReference>
<dbReference type="AlphaFoldDB" id="A0A6P0UMD0"/>
<comment type="subcellular location">
    <subcellularLocation>
        <location evidence="1">Cell membrane</location>
        <topology evidence="1">Multi-pass membrane protein</topology>
    </subcellularLocation>
</comment>
<keyword evidence="4 6" id="KW-1133">Transmembrane helix</keyword>
<feature type="transmembrane region" description="Helical" evidence="6">
    <location>
        <begin position="436"/>
        <end position="455"/>
    </location>
</feature>
<evidence type="ECO:0000313" key="10">
    <source>
        <dbReference type="Proteomes" id="UP000468581"/>
    </source>
</evidence>
<dbReference type="Proteomes" id="UP000468581">
    <property type="component" value="Unassembled WGS sequence"/>
</dbReference>
<sequence length="801" mass="90125">MLRHNLLLFFRNIKKNKNILFINIAGLSTALACVLLIYLWVNDELKVDSFHQNKNRLFQVMMNTPLATGVETEEYTPGLLAKTLNEEMPEVEAATAVIPPQWFDGGQGIASAEDRHFKAVGQFIDEDYFKLFSWKMISGNTSGVLEDKQSIFISEKLANKLFSKPENAIGKTISWERGRFSGIYTVSGVFKDPPENSTHQFEILFNYLLFYEAYEDNLTNWGNSNPSTFVLLKEGVDSKAFDQKIEDLAKEKYRKTVGEKYLEYIGTLFIQPVSERYLYSKFENGVQAGGRITYVKLFSVIAIFMLLIAAINFMNLSTAIASKRMKEIGIKKAVGARQRNIVWQFINESVFIAFLSLCVALLMVAILLPEFNEITGKHLSLSFSAEFILSIILITLFTGLLSGSYPALYLSRFRPVKVLKGTLSSPRGEAWTRKGLVVFQFTVSVVLIVSVLIVYKQIEYTQNKNLGYSKENIISFKKEGKLNENLVSFVNEIRDLPGVAIASSFQHDLVGDSGSTSGVKWDGKKAGERVEFGNIEVDYNLMELLDMQMIAGRTYSEEFGTDKDDKNIILNEEAIKVMGLEDPVGKTITLWGKERQIIGVVKNFHFRSLYEKLGPCMVRFSPEGQNILVKLETGSEEETINRISEAYGAFTGGLPFEYTYLDKDYNRLYIAEQRVSVLSKYFASLAILISCLGLFGLAAYTAERKRKEIGIRKTLGQASSQLTVLLSASFVKLVVLSLVIGLPLAYLIGKNWLSGFAYRIELHPWYFVLAGIITLSIALITISTQAIRAAHKNPVDALREE</sequence>
<gene>
    <name evidence="9" type="ORF">GWK08_06230</name>
</gene>
<dbReference type="PROSITE" id="PS51257">
    <property type="entry name" value="PROKAR_LIPOPROTEIN"/>
    <property type="match status" value="1"/>
</dbReference>
<dbReference type="InterPro" id="IPR050250">
    <property type="entry name" value="Macrolide_Exporter_MacB"/>
</dbReference>
<evidence type="ECO:0000259" key="8">
    <source>
        <dbReference type="Pfam" id="PF12704"/>
    </source>
</evidence>